<accession>A0ABV9Y7V2</accession>
<dbReference type="SUPFAM" id="SSF53850">
    <property type="entry name" value="Periplasmic binding protein-like II"/>
    <property type="match status" value="1"/>
</dbReference>
<reference evidence="5" key="1">
    <citation type="journal article" date="2019" name="Int. J. Syst. Evol. Microbiol.">
        <title>The Global Catalogue of Microorganisms (GCM) 10K type strain sequencing project: providing services to taxonomists for standard genome sequencing and annotation.</title>
        <authorList>
            <consortium name="The Broad Institute Genomics Platform"/>
            <consortium name="The Broad Institute Genome Sequencing Center for Infectious Disease"/>
            <person name="Wu L."/>
            <person name="Ma J."/>
        </authorList>
    </citation>
    <scope>NUCLEOTIDE SEQUENCE [LARGE SCALE GENOMIC DNA]</scope>
    <source>
        <strain evidence="5">KCTC 12848</strain>
    </source>
</reference>
<keyword evidence="5" id="KW-1185">Reference proteome</keyword>
<protein>
    <submittedName>
        <fullName evidence="4">Substrate-binding domain-containing protein</fullName>
    </submittedName>
</protein>
<organism evidence="4 5">
    <name type="scientific">Saccharothrix xinjiangensis</name>
    <dbReference type="NCBI Taxonomy" id="204798"/>
    <lineage>
        <taxon>Bacteria</taxon>
        <taxon>Bacillati</taxon>
        <taxon>Actinomycetota</taxon>
        <taxon>Actinomycetes</taxon>
        <taxon>Pseudonocardiales</taxon>
        <taxon>Pseudonocardiaceae</taxon>
        <taxon>Saccharothrix</taxon>
    </lineage>
</organism>
<comment type="caution">
    <text evidence="4">The sequence shown here is derived from an EMBL/GenBank/DDBJ whole genome shotgun (WGS) entry which is preliminary data.</text>
</comment>
<dbReference type="Pfam" id="PF12849">
    <property type="entry name" value="PBP_like_2"/>
    <property type="match status" value="1"/>
</dbReference>
<dbReference type="InterPro" id="IPR024370">
    <property type="entry name" value="PBP_domain"/>
</dbReference>
<sequence length="500" mass="53512">MAQDGSTLGTWISENPDASVGAVTLAVTVAAYLAKLWLTRKRITYRVHLDSPVGVTPRGVPDMIEVELRNKQKTVPEPSFALVRIMNTGSREIHENDLTRPLTLEFGGRRVVDAQIVEARKDLREEVAKDADWPPPGDTLVLPRVPLNRRDRIKVLVLLSGPVTREPAVDCHTFLRGGRVVRDTARGNGPGRRSMVLGGLALLLVGASLVLLTGLGPGPSESHCAAGTLRISGSSAFEAVTEEVAARYREDCGDAVVEVDGGGTIAGLQQLSPSRREERAALSDGPAPFGDARFTPHTVAVVPFAVVVSDDVPVRDLTTAQLRAVFLGEITNWDQVGGPDRKVLVVSRDAKSGTRDAFRAAVLGGADEPAENSPDCATASNGAGLTRCEMNSTGGVLEKVAEHDNAIGYADLSAADRAAGVEVLAIDGVTATREAMADGRYRFWIVEYLYTYGRGRDDGLLSRFTRYLASDDAKAILREEGYFPCGDPWPGDGRHPCDAP</sequence>
<dbReference type="Gene3D" id="3.40.190.10">
    <property type="entry name" value="Periplasmic binding protein-like II"/>
    <property type="match status" value="2"/>
</dbReference>
<dbReference type="PANTHER" id="PTHR30570:SF1">
    <property type="entry name" value="PHOSPHATE-BINDING PROTEIN PSTS"/>
    <property type="match status" value="1"/>
</dbReference>
<feature type="transmembrane region" description="Helical" evidence="2">
    <location>
        <begin position="195"/>
        <end position="215"/>
    </location>
</feature>
<dbReference type="EMBL" id="JBHSJB010000032">
    <property type="protein sequence ID" value="MFC5058444.1"/>
    <property type="molecule type" value="Genomic_DNA"/>
</dbReference>
<dbReference type="PANTHER" id="PTHR30570">
    <property type="entry name" value="PERIPLASMIC PHOSPHATE BINDING COMPONENT OF PHOSPHATE ABC TRANSPORTER"/>
    <property type="match status" value="1"/>
</dbReference>
<keyword evidence="2" id="KW-0472">Membrane</keyword>
<feature type="domain" description="PBP" evidence="3">
    <location>
        <begin position="220"/>
        <end position="471"/>
    </location>
</feature>
<evidence type="ECO:0000259" key="3">
    <source>
        <dbReference type="Pfam" id="PF12849"/>
    </source>
</evidence>
<keyword evidence="1" id="KW-0732">Signal</keyword>
<keyword evidence="2" id="KW-1133">Transmembrane helix</keyword>
<name>A0ABV9Y7V2_9PSEU</name>
<gene>
    <name evidence="4" type="ORF">ACFPFM_32435</name>
</gene>
<feature type="transmembrane region" description="Helical" evidence="2">
    <location>
        <begin position="20"/>
        <end position="38"/>
    </location>
</feature>
<evidence type="ECO:0000256" key="1">
    <source>
        <dbReference type="ARBA" id="ARBA00022729"/>
    </source>
</evidence>
<dbReference type="RefSeq" id="WP_344041082.1">
    <property type="nucleotide sequence ID" value="NZ_BAAAKE010000027.1"/>
</dbReference>
<dbReference type="InterPro" id="IPR050811">
    <property type="entry name" value="Phosphate_ABC_transporter"/>
</dbReference>
<evidence type="ECO:0000256" key="2">
    <source>
        <dbReference type="SAM" id="Phobius"/>
    </source>
</evidence>
<evidence type="ECO:0000313" key="5">
    <source>
        <dbReference type="Proteomes" id="UP001595833"/>
    </source>
</evidence>
<dbReference type="Proteomes" id="UP001595833">
    <property type="component" value="Unassembled WGS sequence"/>
</dbReference>
<proteinExistence type="predicted"/>
<evidence type="ECO:0000313" key="4">
    <source>
        <dbReference type="EMBL" id="MFC5058444.1"/>
    </source>
</evidence>
<keyword evidence="2" id="KW-0812">Transmembrane</keyword>